<keyword evidence="3" id="KW-1185">Reference proteome</keyword>
<feature type="region of interest" description="Disordered" evidence="1">
    <location>
        <begin position="49"/>
        <end position="73"/>
    </location>
</feature>
<protein>
    <submittedName>
        <fullName evidence="2">Uncharacterized protein</fullName>
    </submittedName>
</protein>
<dbReference type="EMBL" id="JACVVK020000059">
    <property type="protein sequence ID" value="KAK7497355.1"/>
    <property type="molecule type" value="Genomic_DNA"/>
</dbReference>
<gene>
    <name evidence="2" type="ORF">BaRGS_00011399</name>
</gene>
<dbReference type="Proteomes" id="UP001519460">
    <property type="component" value="Unassembled WGS sequence"/>
</dbReference>
<comment type="caution">
    <text evidence="2">The sequence shown here is derived from an EMBL/GenBank/DDBJ whole genome shotgun (WGS) entry which is preliminary data.</text>
</comment>
<feature type="non-terminal residue" evidence="2">
    <location>
        <position position="1"/>
    </location>
</feature>
<dbReference type="AlphaFoldDB" id="A0ABD0LDA2"/>
<evidence type="ECO:0000313" key="3">
    <source>
        <dbReference type="Proteomes" id="UP001519460"/>
    </source>
</evidence>
<evidence type="ECO:0000313" key="2">
    <source>
        <dbReference type="EMBL" id="KAK7497355.1"/>
    </source>
</evidence>
<accession>A0ABD0LDA2</accession>
<name>A0ABD0LDA2_9CAEN</name>
<organism evidence="2 3">
    <name type="scientific">Batillaria attramentaria</name>
    <dbReference type="NCBI Taxonomy" id="370345"/>
    <lineage>
        <taxon>Eukaryota</taxon>
        <taxon>Metazoa</taxon>
        <taxon>Spiralia</taxon>
        <taxon>Lophotrochozoa</taxon>
        <taxon>Mollusca</taxon>
        <taxon>Gastropoda</taxon>
        <taxon>Caenogastropoda</taxon>
        <taxon>Sorbeoconcha</taxon>
        <taxon>Cerithioidea</taxon>
        <taxon>Batillariidae</taxon>
        <taxon>Batillaria</taxon>
    </lineage>
</organism>
<reference evidence="2 3" key="1">
    <citation type="journal article" date="2023" name="Sci. Data">
        <title>Genome assembly of the Korean intertidal mud-creeper Batillaria attramentaria.</title>
        <authorList>
            <person name="Patra A.K."/>
            <person name="Ho P.T."/>
            <person name="Jun S."/>
            <person name="Lee S.J."/>
            <person name="Kim Y."/>
            <person name="Won Y.J."/>
        </authorList>
    </citation>
    <scope>NUCLEOTIDE SEQUENCE [LARGE SCALE GENOMIC DNA]</scope>
    <source>
        <strain evidence="2">Wonlab-2016</strain>
    </source>
</reference>
<proteinExistence type="predicted"/>
<evidence type="ECO:0000256" key="1">
    <source>
        <dbReference type="SAM" id="MobiDB-lite"/>
    </source>
</evidence>
<sequence length="89" mass="10138">EILEQRLNGNDRRQELQAAFPLLTSLTSPHPLCPYIPVARKASIHHHYHDNYSREGGGTQHSKDPGHSWTGTQDRHCCSVWKIVPFLKA</sequence>